<dbReference type="EMBL" id="FNZK01000019">
    <property type="protein sequence ID" value="SEJ84159.1"/>
    <property type="molecule type" value="Genomic_DNA"/>
</dbReference>
<evidence type="ECO:0000313" key="2">
    <source>
        <dbReference type="EMBL" id="SEJ84159.1"/>
    </source>
</evidence>
<dbReference type="AlphaFoldDB" id="A0A1H7C2X3"/>
<dbReference type="Proteomes" id="UP000199662">
    <property type="component" value="Unassembled WGS sequence"/>
</dbReference>
<dbReference type="STRING" id="84035.SAMN05660742_11935"/>
<organism evidence="2 3">
    <name type="scientific">Propionispira arboris</name>
    <dbReference type="NCBI Taxonomy" id="84035"/>
    <lineage>
        <taxon>Bacteria</taxon>
        <taxon>Bacillati</taxon>
        <taxon>Bacillota</taxon>
        <taxon>Negativicutes</taxon>
        <taxon>Selenomonadales</taxon>
        <taxon>Selenomonadaceae</taxon>
        <taxon>Propionispira</taxon>
    </lineage>
</organism>
<name>A0A1H7C2X3_9FIRM</name>
<dbReference type="InterPro" id="IPR001387">
    <property type="entry name" value="Cro/C1-type_HTH"/>
</dbReference>
<gene>
    <name evidence="2" type="ORF">SAMN05660742_11935</name>
</gene>
<dbReference type="RefSeq" id="WP_091834146.1">
    <property type="nucleotide sequence ID" value="NZ_FNZK01000019.1"/>
</dbReference>
<sequence length="282" mass="33434">MKIHEDRRRKNLGVFLKTRRKNLIPESYGFHSKSRRTTGLRREEVSLLIDVSVDWYTRLEQGRDIHVSSRVLDNIADVFHLDTNERTYLFLLSQQTVPVDTVPQKDTITPSLQTFLDKQGTSPSYITNLKWDIIAWNNAACVVFGDYNKMNRFYRNSIWRAFHSQYMKNILDDWGAHAKKRVAQFRASYSRLYKDPWWESMLNDLILDKDFKSWWDLYNIQESPDGDKLLHHPIAGTLHLGYLSFRWCDNPNLLITIHLPTDEESSDKIKNLINNYELQHKK</sequence>
<protein>
    <submittedName>
        <fullName evidence="2">Helix-turn-helix domain-containing protein</fullName>
    </submittedName>
</protein>
<dbReference type="Pfam" id="PF13560">
    <property type="entry name" value="HTH_31"/>
    <property type="match status" value="1"/>
</dbReference>
<keyword evidence="3" id="KW-1185">Reference proteome</keyword>
<accession>A0A1H7C2X3</accession>
<evidence type="ECO:0000313" key="3">
    <source>
        <dbReference type="Proteomes" id="UP000199662"/>
    </source>
</evidence>
<dbReference type="PANTHER" id="PTHR35010">
    <property type="entry name" value="BLL4672 PROTEIN-RELATED"/>
    <property type="match status" value="1"/>
</dbReference>
<dbReference type="InterPro" id="IPR041413">
    <property type="entry name" value="MLTR_LBD"/>
</dbReference>
<dbReference type="InterPro" id="IPR010982">
    <property type="entry name" value="Lambda_DNA-bd_dom_sf"/>
</dbReference>
<proteinExistence type="predicted"/>
<dbReference type="Pfam" id="PF17765">
    <property type="entry name" value="MLTR_LBD"/>
    <property type="match status" value="1"/>
</dbReference>
<dbReference type="Gene3D" id="1.10.260.40">
    <property type="entry name" value="lambda repressor-like DNA-binding domains"/>
    <property type="match status" value="1"/>
</dbReference>
<evidence type="ECO:0000259" key="1">
    <source>
        <dbReference type="SMART" id="SM00530"/>
    </source>
</evidence>
<dbReference type="SMART" id="SM00530">
    <property type="entry name" value="HTH_XRE"/>
    <property type="match status" value="1"/>
</dbReference>
<dbReference type="Gene3D" id="3.30.450.180">
    <property type="match status" value="1"/>
</dbReference>
<dbReference type="GO" id="GO:0003677">
    <property type="term" value="F:DNA binding"/>
    <property type="evidence" value="ECO:0007669"/>
    <property type="project" value="InterPro"/>
</dbReference>
<reference evidence="2 3" key="1">
    <citation type="submission" date="2016-10" db="EMBL/GenBank/DDBJ databases">
        <authorList>
            <person name="de Groot N.N."/>
        </authorList>
    </citation>
    <scope>NUCLEOTIDE SEQUENCE [LARGE SCALE GENOMIC DNA]</scope>
    <source>
        <strain evidence="2 3">DSM 2179</strain>
    </source>
</reference>
<dbReference type="SUPFAM" id="SSF47413">
    <property type="entry name" value="lambda repressor-like DNA-binding domains"/>
    <property type="match status" value="1"/>
</dbReference>
<feature type="domain" description="HTH cro/C1-type" evidence="1">
    <location>
        <begin position="15"/>
        <end position="86"/>
    </location>
</feature>